<accession>A0A179EPK0</accession>
<name>A0A179EPK0_ENTTH</name>
<organism evidence="2 3">
    <name type="scientific">Enterococcus thailandicus</name>
    <dbReference type="NCBI Taxonomy" id="417368"/>
    <lineage>
        <taxon>Bacteria</taxon>
        <taxon>Bacillati</taxon>
        <taxon>Bacillota</taxon>
        <taxon>Bacilli</taxon>
        <taxon>Lactobacillales</taxon>
        <taxon>Enterococcaceae</taxon>
        <taxon>Enterococcus</taxon>
    </lineage>
</organism>
<dbReference type="Pfam" id="PF13304">
    <property type="entry name" value="AAA_21"/>
    <property type="match status" value="1"/>
</dbReference>
<evidence type="ECO:0000313" key="3">
    <source>
        <dbReference type="Proteomes" id="UP000078516"/>
    </source>
</evidence>
<evidence type="ECO:0000259" key="1">
    <source>
        <dbReference type="Pfam" id="PF13304"/>
    </source>
</evidence>
<dbReference type="AlphaFoldDB" id="A0A179EPK0"/>
<protein>
    <recommendedName>
        <fullName evidence="1">ATPase AAA-type core domain-containing protein</fullName>
    </recommendedName>
</protein>
<comment type="caution">
    <text evidence="2">The sequence shown here is derived from an EMBL/GenBank/DDBJ whole genome shotgun (WGS) entry which is preliminary data.</text>
</comment>
<proteinExistence type="predicted"/>
<dbReference type="InterPro" id="IPR027417">
    <property type="entry name" value="P-loop_NTPase"/>
</dbReference>
<dbReference type="EMBL" id="LWMN01000015">
    <property type="protein sequence ID" value="OAQ55114.1"/>
    <property type="molecule type" value="Genomic_DNA"/>
</dbReference>
<dbReference type="GO" id="GO:0016887">
    <property type="term" value="F:ATP hydrolysis activity"/>
    <property type="evidence" value="ECO:0007669"/>
    <property type="project" value="InterPro"/>
</dbReference>
<dbReference type="InterPro" id="IPR051396">
    <property type="entry name" value="Bact_Antivir_Def_Nuclease"/>
</dbReference>
<gene>
    <name evidence="2" type="ORF">A6E74_09615</name>
</gene>
<dbReference type="PANTHER" id="PTHR43581">
    <property type="entry name" value="ATP/GTP PHOSPHATASE"/>
    <property type="match status" value="1"/>
</dbReference>
<dbReference type="InterPro" id="IPR003959">
    <property type="entry name" value="ATPase_AAA_core"/>
</dbReference>
<dbReference type="Proteomes" id="UP000078516">
    <property type="component" value="Unassembled WGS sequence"/>
</dbReference>
<feature type="domain" description="ATPase AAA-type core" evidence="1">
    <location>
        <begin position="36"/>
        <end position="388"/>
    </location>
</feature>
<evidence type="ECO:0000313" key="2">
    <source>
        <dbReference type="EMBL" id="OAQ55114.1"/>
    </source>
</evidence>
<dbReference type="GO" id="GO:0005524">
    <property type="term" value="F:ATP binding"/>
    <property type="evidence" value="ECO:0007669"/>
    <property type="project" value="InterPro"/>
</dbReference>
<dbReference type="PANTHER" id="PTHR43581:SF4">
    <property type="entry name" value="ATP_GTP PHOSPHATASE"/>
    <property type="match status" value="1"/>
</dbReference>
<dbReference type="SUPFAM" id="SSF52540">
    <property type="entry name" value="P-loop containing nucleoside triphosphate hydrolases"/>
    <property type="match status" value="1"/>
</dbReference>
<dbReference type="Gene3D" id="3.40.50.300">
    <property type="entry name" value="P-loop containing nucleotide triphosphate hydrolases"/>
    <property type="match status" value="2"/>
</dbReference>
<sequence>MKLQDLKINSIEIENFKNVEHGVVEFYFKDKVQNVVGLYGQNGSGKTTIIEVLRVIDNLIAGNEMDEELLDMLEENKDGLAKISFLINKKNIVYYDVKIRKLQKQSNDDLNSSKSKETIEIVSENLSIKSLENGGQPRTIVAYQIDEQNKIEFFPKYRFPQTKINKTVFSLAVRESRDNLKSVIFGNVIKGYLSDTKNFDSDLREIYNILSTELTDNIFIFSNRINGLINANMNFPIPLHFYLEESGQRAFGVLPLPTAKAAIITPLQLEIVKRVFDQINVVLPNIIPDLKIGIKELSKQLADDGKEQLIVEVTSERGGKIIPFRSESDGIKKIVSILSSLINAYSSSKAIVAIDELDSGIYEFLLGELLEVLSKGARGQIVFTSHNLRPLEVLDKQNIIFTTVNPEQRYIRKNNIKKNNNLRDVYIRNIQVGDGEDKLYNPTNTFEIQKSFRRAKNLRNRDKIKVGIVGD</sequence>
<keyword evidence="3" id="KW-1185">Reference proteome</keyword>
<dbReference type="RefSeq" id="WP_067484525.1">
    <property type="nucleotide sequence ID" value="NZ_LWMN01000015.1"/>
</dbReference>
<reference evidence="2 3" key="1">
    <citation type="submission" date="2016-04" db="EMBL/GenBank/DDBJ databases">
        <title>Draft genome of an Enterococcus thailandicus strain isolated from bovine feces.</title>
        <authorList>
            <person name="Beukers A.G."/>
            <person name="Zaheer R."/>
            <person name="Goji N."/>
            <person name="Cook S.R."/>
            <person name="Amoako K."/>
            <person name="Chaves A.V."/>
            <person name="Ward M.P."/>
            <person name="Mcallister T.A."/>
        </authorList>
    </citation>
    <scope>NUCLEOTIDE SEQUENCE [LARGE SCALE GENOMIC DNA]</scope>
    <source>
        <strain evidence="2 3">F0711D 46</strain>
    </source>
</reference>